<dbReference type="InterPro" id="IPR001810">
    <property type="entry name" value="F-box_dom"/>
</dbReference>
<dbReference type="InterPro" id="IPR032675">
    <property type="entry name" value="LRR_dom_sf"/>
</dbReference>
<dbReference type="OrthoDB" id="2758696at2759"/>
<dbReference type="InterPro" id="IPR036047">
    <property type="entry name" value="F-box-like_dom_sf"/>
</dbReference>
<gene>
    <name evidence="2" type="ORF">TRAPUB_3451</name>
</gene>
<dbReference type="Proteomes" id="UP000184267">
    <property type="component" value="Unassembled WGS sequence"/>
</dbReference>
<sequence length="567" mass="62907">MFSVPYYGAQTPEGLSSDVDYADPLQRAQLVVRARAGGRDSPGLYALINAATPVGQLPPEILIEIFLYLKTPPSAGWEAVLLVCRRWFYIAATTGALWTHLKIGGRTNLLYVGLARSRSPLVDVEVLESAAHLTKEVLDALAPYTHRLRSLKLRRMSADLVFWLVRFVMENALPALRCLEAHSEDRSNEDTPPLIGLFPDRFPSLAELRCSNIFLFNPTLTFTGLRVFEVSGYSGPPICFVLRILIYTIRVLERIEVLTLTDVNVIDPEADVSQEDRVILWRLCKLLRLLLDARISKQLLSNIALWHPAPDVSVASLYRPGIQDDEECFQRLLPNDPPICLPALTNLVRANVRVLPSSCSIEGYTSYTPEEPPSNDEMRGHIKLEVGRSPDGGNTLSLGGALRILSELRVKPPLEELRIEFSPAAVKDLDWRSALASFSELRSLSVVLSGTIETETAHLEQILDVLHSPPAQASVENDAVLPELQRLRLSGFLSDGGNGGLLPRVVSVLENRRHMLGREVVLEELSLDLDGHETNEAFEQAKETFAHAVTPFVAHFVYSRLGCSAFS</sequence>
<dbReference type="PROSITE" id="PS50181">
    <property type="entry name" value="FBOX"/>
    <property type="match status" value="1"/>
</dbReference>
<keyword evidence="3" id="KW-1185">Reference proteome</keyword>
<organism evidence="2 3">
    <name type="scientific">Trametes pubescens</name>
    <name type="common">White-rot fungus</name>
    <dbReference type="NCBI Taxonomy" id="154538"/>
    <lineage>
        <taxon>Eukaryota</taxon>
        <taxon>Fungi</taxon>
        <taxon>Dikarya</taxon>
        <taxon>Basidiomycota</taxon>
        <taxon>Agaricomycotina</taxon>
        <taxon>Agaricomycetes</taxon>
        <taxon>Polyporales</taxon>
        <taxon>Polyporaceae</taxon>
        <taxon>Trametes</taxon>
    </lineage>
</organism>
<dbReference type="Gene3D" id="3.80.10.10">
    <property type="entry name" value="Ribonuclease Inhibitor"/>
    <property type="match status" value="1"/>
</dbReference>
<proteinExistence type="predicted"/>
<dbReference type="AlphaFoldDB" id="A0A1M2VDW8"/>
<dbReference type="STRING" id="154538.A0A1M2VDW8"/>
<comment type="caution">
    <text evidence="2">The sequence shown here is derived from an EMBL/GenBank/DDBJ whole genome shotgun (WGS) entry which is preliminary data.</text>
</comment>
<feature type="domain" description="F-box" evidence="1">
    <location>
        <begin position="51"/>
        <end position="101"/>
    </location>
</feature>
<dbReference type="SUPFAM" id="SSF81383">
    <property type="entry name" value="F-box domain"/>
    <property type="match status" value="1"/>
</dbReference>
<evidence type="ECO:0000313" key="2">
    <source>
        <dbReference type="EMBL" id="OJT05723.1"/>
    </source>
</evidence>
<evidence type="ECO:0000313" key="3">
    <source>
        <dbReference type="Proteomes" id="UP000184267"/>
    </source>
</evidence>
<reference evidence="2 3" key="1">
    <citation type="submission" date="2016-10" db="EMBL/GenBank/DDBJ databases">
        <title>Genome sequence of the basidiomycete white-rot fungus Trametes pubescens.</title>
        <authorList>
            <person name="Makela M.R."/>
            <person name="Granchi Z."/>
            <person name="Peng M."/>
            <person name="De Vries R.P."/>
            <person name="Grigoriev I."/>
            <person name="Riley R."/>
            <person name="Hilden K."/>
        </authorList>
    </citation>
    <scope>NUCLEOTIDE SEQUENCE [LARGE SCALE GENOMIC DNA]</scope>
    <source>
        <strain evidence="2 3">FBCC735</strain>
    </source>
</reference>
<name>A0A1M2VDW8_TRAPU</name>
<accession>A0A1M2VDW8</accession>
<dbReference type="Pfam" id="PF12937">
    <property type="entry name" value="F-box-like"/>
    <property type="match status" value="1"/>
</dbReference>
<evidence type="ECO:0000259" key="1">
    <source>
        <dbReference type="PROSITE" id="PS50181"/>
    </source>
</evidence>
<dbReference type="EMBL" id="MNAD01001396">
    <property type="protein sequence ID" value="OJT05723.1"/>
    <property type="molecule type" value="Genomic_DNA"/>
</dbReference>
<protein>
    <recommendedName>
        <fullName evidence="1">F-box domain-containing protein</fullName>
    </recommendedName>
</protein>